<dbReference type="Proteomes" id="UP001152484">
    <property type="component" value="Unassembled WGS sequence"/>
</dbReference>
<evidence type="ECO:0000313" key="2">
    <source>
        <dbReference type="Proteomes" id="UP001152484"/>
    </source>
</evidence>
<organism evidence="1 2">
    <name type="scientific">Cuscuta europaea</name>
    <name type="common">European dodder</name>
    <dbReference type="NCBI Taxonomy" id="41803"/>
    <lineage>
        <taxon>Eukaryota</taxon>
        <taxon>Viridiplantae</taxon>
        <taxon>Streptophyta</taxon>
        <taxon>Embryophyta</taxon>
        <taxon>Tracheophyta</taxon>
        <taxon>Spermatophyta</taxon>
        <taxon>Magnoliopsida</taxon>
        <taxon>eudicotyledons</taxon>
        <taxon>Gunneridae</taxon>
        <taxon>Pentapetalae</taxon>
        <taxon>asterids</taxon>
        <taxon>lamiids</taxon>
        <taxon>Solanales</taxon>
        <taxon>Convolvulaceae</taxon>
        <taxon>Cuscuteae</taxon>
        <taxon>Cuscuta</taxon>
        <taxon>Cuscuta subgen. Cuscuta</taxon>
    </lineage>
</organism>
<sequence>MAVNCYLVSVSIAEFEVDFRWWAIDRGFKEDLCGQVSKASWPPIGFRYFDEQSRITSSLLRLVLPISPAIWTFVREEVLLRFRSRRPEFELMSMTGTTFVDV</sequence>
<protein>
    <submittedName>
        <fullName evidence="1">Uncharacterized protein</fullName>
    </submittedName>
</protein>
<reference evidence="1" key="1">
    <citation type="submission" date="2022-07" db="EMBL/GenBank/DDBJ databases">
        <authorList>
            <person name="Macas J."/>
            <person name="Novak P."/>
            <person name="Neumann P."/>
        </authorList>
    </citation>
    <scope>NUCLEOTIDE SEQUENCE</scope>
</reference>
<dbReference type="EMBL" id="CAMAPE010000002">
    <property type="protein sequence ID" value="CAH9054761.1"/>
    <property type="molecule type" value="Genomic_DNA"/>
</dbReference>
<name>A0A9P1DXB2_CUSEU</name>
<keyword evidence="2" id="KW-1185">Reference proteome</keyword>
<proteinExistence type="predicted"/>
<evidence type="ECO:0000313" key="1">
    <source>
        <dbReference type="EMBL" id="CAH9054761.1"/>
    </source>
</evidence>
<gene>
    <name evidence="1" type="ORF">CEURO_LOCUS706</name>
</gene>
<dbReference type="AlphaFoldDB" id="A0A9P1DXB2"/>
<accession>A0A9P1DXB2</accession>
<comment type="caution">
    <text evidence="1">The sequence shown here is derived from an EMBL/GenBank/DDBJ whole genome shotgun (WGS) entry which is preliminary data.</text>
</comment>